<evidence type="ECO:0000313" key="1">
    <source>
        <dbReference type="EMBL" id="MBD2318964.1"/>
    </source>
</evidence>
<organism evidence="1 2">
    <name type="scientific">Phormidium tenue FACHB-1050</name>
    <dbReference type="NCBI Taxonomy" id="2692857"/>
    <lineage>
        <taxon>Bacteria</taxon>
        <taxon>Bacillati</taxon>
        <taxon>Cyanobacteriota</taxon>
        <taxon>Cyanophyceae</taxon>
        <taxon>Oscillatoriophycideae</taxon>
        <taxon>Oscillatoriales</taxon>
        <taxon>Oscillatoriaceae</taxon>
        <taxon>Phormidium</taxon>
    </lineage>
</organism>
<proteinExistence type="predicted"/>
<dbReference type="EMBL" id="JACJQY010000039">
    <property type="protein sequence ID" value="MBD2318964.1"/>
    <property type="molecule type" value="Genomic_DNA"/>
</dbReference>
<name>A0ABR8CEB1_9CYAN</name>
<evidence type="ECO:0008006" key="3">
    <source>
        <dbReference type="Google" id="ProtNLM"/>
    </source>
</evidence>
<protein>
    <recommendedName>
        <fullName evidence="3">DUF2281 domain-containing protein</fullName>
    </recommendedName>
</protein>
<dbReference type="RefSeq" id="WP_190580449.1">
    <property type="nucleotide sequence ID" value="NZ_CAWPQU010000033.1"/>
</dbReference>
<keyword evidence="2" id="KW-1185">Reference proteome</keyword>
<evidence type="ECO:0000313" key="2">
    <source>
        <dbReference type="Proteomes" id="UP000618445"/>
    </source>
</evidence>
<accession>A0ABR8CEB1</accession>
<gene>
    <name evidence="1" type="ORF">H6G05_19190</name>
</gene>
<sequence length="83" mass="9289">MITLDTAIAKIKQLPTEDQKEIIRFVEFIEFKSRKAITNQDEIEIAETKPISFAEAAKDLIGCLDGLPPDLSTNKAYMQGFGQ</sequence>
<comment type="caution">
    <text evidence="1">The sequence shown here is derived from an EMBL/GenBank/DDBJ whole genome shotgun (WGS) entry which is preliminary data.</text>
</comment>
<reference evidence="1 2" key="1">
    <citation type="journal article" date="2020" name="ISME J.">
        <title>Comparative genomics reveals insights into cyanobacterial evolution and habitat adaptation.</title>
        <authorList>
            <person name="Chen M.Y."/>
            <person name="Teng W.K."/>
            <person name="Zhao L."/>
            <person name="Hu C.X."/>
            <person name="Zhou Y.K."/>
            <person name="Han B.P."/>
            <person name="Song L.R."/>
            <person name="Shu W.S."/>
        </authorList>
    </citation>
    <scope>NUCLEOTIDE SEQUENCE [LARGE SCALE GENOMIC DNA]</scope>
    <source>
        <strain evidence="1 2">FACHB-1050</strain>
    </source>
</reference>
<dbReference type="Proteomes" id="UP000618445">
    <property type="component" value="Unassembled WGS sequence"/>
</dbReference>